<dbReference type="EMBL" id="JAPDRK010000018">
    <property type="protein sequence ID" value="KAJ9604731.1"/>
    <property type="molecule type" value="Genomic_DNA"/>
</dbReference>
<organism evidence="3 4">
    <name type="scientific">Cladophialophora chaetospira</name>
    <dbReference type="NCBI Taxonomy" id="386627"/>
    <lineage>
        <taxon>Eukaryota</taxon>
        <taxon>Fungi</taxon>
        <taxon>Dikarya</taxon>
        <taxon>Ascomycota</taxon>
        <taxon>Pezizomycotina</taxon>
        <taxon>Eurotiomycetes</taxon>
        <taxon>Chaetothyriomycetidae</taxon>
        <taxon>Chaetothyriales</taxon>
        <taxon>Herpotrichiellaceae</taxon>
        <taxon>Cladophialophora</taxon>
    </lineage>
</organism>
<dbReference type="InterPro" id="IPR021858">
    <property type="entry name" value="Fun_TF"/>
</dbReference>
<evidence type="ECO:0000313" key="3">
    <source>
        <dbReference type="EMBL" id="KAJ9604731.1"/>
    </source>
</evidence>
<keyword evidence="4" id="KW-1185">Reference proteome</keyword>
<evidence type="ECO:0000256" key="1">
    <source>
        <dbReference type="ARBA" id="ARBA00004123"/>
    </source>
</evidence>
<name>A0AA39CDX1_9EURO</name>
<dbReference type="PANTHER" id="PTHR37534">
    <property type="entry name" value="TRANSCRIPTIONAL ACTIVATOR PROTEIN UGA3"/>
    <property type="match status" value="1"/>
</dbReference>
<dbReference type="Proteomes" id="UP001172673">
    <property type="component" value="Unassembled WGS sequence"/>
</dbReference>
<dbReference type="GO" id="GO:0000976">
    <property type="term" value="F:transcription cis-regulatory region binding"/>
    <property type="evidence" value="ECO:0007669"/>
    <property type="project" value="TreeGrafter"/>
</dbReference>
<dbReference type="PANTHER" id="PTHR37534:SF17">
    <property type="entry name" value="ZN(2)-C6 FUNGAL-TYPE DOMAIN-CONTAINING PROTEIN"/>
    <property type="match status" value="1"/>
</dbReference>
<dbReference type="GO" id="GO:0003700">
    <property type="term" value="F:DNA-binding transcription factor activity"/>
    <property type="evidence" value="ECO:0007669"/>
    <property type="project" value="TreeGrafter"/>
</dbReference>
<sequence length="310" mass="34777">MLTVPVSKKIAPEMVVIDDTHNGWRHLIIPIAHSDELVREAVLSASAFHFSANIKAQVFDANTIYAKVIRSLRQRQNLDACDMTERQNVLLALLVLLVTVMVNGSSDFPTIFQLLESAVLAVGGEDALTRDELGVFLVRQIRKFRGYAAPFLSQERGVARLRLTASSKQAATEGWDCFKSYYSIYPQHARQLSLIYELNQQACDIYVRRASIGPDPTASIEAVNRFIQTLEMLPHGSPGEHILVFSIFLVALESTLPEHREHLANTLLRHRGRNGFANITAALEYVRARWSGNTTQDWTESLAMTKVFIV</sequence>
<protein>
    <submittedName>
        <fullName evidence="3">Uncharacterized protein</fullName>
    </submittedName>
</protein>
<comment type="caution">
    <text evidence="3">The sequence shown here is derived from an EMBL/GenBank/DDBJ whole genome shotgun (WGS) entry which is preliminary data.</text>
</comment>
<dbReference type="Pfam" id="PF11951">
    <property type="entry name" value="Fungal_trans_2"/>
    <property type="match status" value="2"/>
</dbReference>
<accession>A0AA39CDX1</accession>
<proteinExistence type="predicted"/>
<dbReference type="AlphaFoldDB" id="A0AA39CDX1"/>
<reference evidence="3" key="1">
    <citation type="submission" date="2022-10" db="EMBL/GenBank/DDBJ databases">
        <title>Culturing micro-colonial fungi from biological soil crusts in the Mojave desert and describing Neophaeococcomyces mojavensis, and introducing the new genera and species Taxawa tesnikishii.</title>
        <authorList>
            <person name="Kurbessoian T."/>
            <person name="Stajich J.E."/>
        </authorList>
    </citation>
    <scope>NUCLEOTIDE SEQUENCE</scope>
    <source>
        <strain evidence="3">TK_41</strain>
    </source>
</reference>
<evidence type="ECO:0000313" key="4">
    <source>
        <dbReference type="Proteomes" id="UP001172673"/>
    </source>
</evidence>
<dbReference type="GO" id="GO:0005634">
    <property type="term" value="C:nucleus"/>
    <property type="evidence" value="ECO:0007669"/>
    <property type="project" value="UniProtKB-SubCell"/>
</dbReference>
<comment type="subcellular location">
    <subcellularLocation>
        <location evidence="1">Nucleus</location>
    </subcellularLocation>
</comment>
<evidence type="ECO:0000256" key="2">
    <source>
        <dbReference type="ARBA" id="ARBA00023242"/>
    </source>
</evidence>
<keyword evidence="2" id="KW-0539">Nucleus</keyword>
<gene>
    <name evidence="3" type="ORF">H2200_010845</name>
</gene>
<dbReference type="GO" id="GO:0045944">
    <property type="term" value="P:positive regulation of transcription by RNA polymerase II"/>
    <property type="evidence" value="ECO:0007669"/>
    <property type="project" value="TreeGrafter"/>
</dbReference>